<gene>
    <name evidence="7" type="ORF">SBA1_910008</name>
</gene>
<dbReference type="InterPro" id="IPR006027">
    <property type="entry name" value="NusB_RsmB_TIM44"/>
</dbReference>
<evidence type="ECO:0000256" key="4">
    <source>
        <dbReference type="ARBA" id="ARBA00022884"/>
    </source>
</evidence>
<keyword evidence="1 5" id="KW-0489">Methyltransferase</keyword>
<dbReference type="GO" id="GO:0001510">
    <property type="term" value="P:RNA methylation"/>
    <property type="evidence" value="ECO:0007669"/>
    <property type="project" value="InterPro"/>
</dbReference>
<comment type="similarity">
    <text evidence="5">Belongs to the class I-like SAM-binding methyltransferase superfamily. RsmB/NOP family.</text>
</comment>
<evidence type="ECO:0000259" key="6">
    <source>
        <dbReference type="PROSITE" id="PS51686"/>
    </source>
</evidence>
<dbReference type="CDD" id="cd02440">
    <property type="entry name" value="AdoMet_MTases"/>
    <property type="match status" value="1"/>
</dbReference>
<sequence>MPVSLARAAAFDILLRVERESSYTSELLHSAAYAPLSGPDHALATELVMGVLRWRSRLDDEIAGASSQPLAKLDLEILIALRLAVYQLRWLDRIPQRAALYESVELVKRAHKRSAAGFVNAVLRKLSAEPQKHEILADGENDSPETLARWFAHPRWMVEHWVREYGLTAAREICRHNQSVPTTTIRLRTPTAEEGLRREGIALVAGGLLASARRVATGAIRETQAFRRGEVVIQDEGSQLVAALVGRVPSGGESRILDCCAAPGGKTLAIADRNPGVMITAVELHPHRARLLRKLLQASQAGERIQVVVGDARNLPTSAGFGRVLADVPCSGTGTLARNPEIKWRLGADSLAELQARQSEILRSALGLVARGGRLVYSTCSLEKEENEDVVEQALAEENSFRLLDCRAELERLRADGELTWADVGSLARGPYLRTIPGLHPCDGFFAAILERD</sequence>
<dbReference type="InterPro" id="IPR035926">
    <property type="entry name" value="NusB-like_sf"/>
</dbReference>
<dbReference type="PANTHER" id="PTHR22807">
    <property type="entry name" value="NOP2 YEAST -RELATED NOL1/NOP2/FMU SUN DOMAIN-CONTAINING"/>
    <property type="match status" value="1"/>
</dbReference>
<dbReference type="GO" id="GO:0006355">
    <property type="term" value="P:regulation of DNA-templated transcription"/>
    <property type="evidence" value="ECO:0007669"/>
    <property type="project" value="InterPro"/>
</dbReference>
<feature type="binding site" evidence="5">
    <location>
        <position position="327"/>
    </location>
    <ligand>
        <name>S-adenosyl-L-methionine</name>
        <dbReference type="ChEBI" id="CHEBI:59789"/>
    </ligand>
</feature>
<evidence type="ECO:0000313" key="8">
    <source>
        <dbReference type="Proteomes" id="UP000238701"/>
    </source>
</evidence>
<dbReference type="NCBIfam" id="NF011494">
    <property type="entry name" value="PRK14902.1"/>
    <property type="match status" value="1"/>
</dbReference>
<dbReference type="Gene3D" id="3.40.50.150">
    <property type="entry name" value="Vaccinia Virus protein VP39"/>
    <property type="match status" value="1"/>
</dbReference>
<dbReference type="GO" id="GO:0008173">
    <property type="term" value="F:RNA methyltransferase activity"/>
    <property type="evidence" value="ECO:0007669"/>
    <property type="project" value="InterPro"/>
</dbReference>
<evidence type="ECO:0000256" key="1">
    <source>
        <dbReference type="ARBA" id="ARBA00022603"/>
    </source>
</evidence>
<dbReference type="SUPFAM" id="SSF48013">
    <property type="entry name" value="NusB-like"/>
    <property type="match status" value="1"/>
</dbReference>
<feature type="binding site" evidence="5">
    <location>
        <position position="311"/>
    </location>
    <ligand>
        <name>S-adenosyl-L-methionine</name>
        <dbReference type="ChEBI" id="CHEBI:59789"/>
    </ligand>
</feature>
<evidence type="ECO:0000256" key="5">
    <source>
        <dbReference type="PROSITE-ProRule" id="PRU01023"/>
    </source>
</evidence>
<protein>
    <submittedName>
        <fullName evidence="7">Sun protein</fullName>
    </submittedName>
</protein>
<evidence type="ECO:0000313" key="7">
    <source>
        <dbReference type="EMBL" id="SPF49460.1"/>
    </source>
</evidence>
<feature type="domain" description="SAM-dependent MTase RsmB/NOP-type" evidence="6">
    <location>
        <begin position="168"/>
        <end position="453"/>
    </location>
</feature>
<dbReference type="InterPro" id="IPR001678">
    <property type="entry name" value="MeTrfase_RsmB-F_NOP2_dom"/>
</dbReference>
<proteinExistence type="inferred from homology"/>
<dbReference type="InterPro" id="IPR029063">
    <property type="entry name" value="SAM-dependent_MTases_sf"/>
</dbReference>
<feature type="active site" description="Nucleophile" evidence="5">
    <location>
        <position position="380"/>
    </location>
</feature>
<feature type="binding site" evidence="5">
    <location>
        <begin position="260"/>
        <end position="266"/>
    </location>
    <ligand>
        <name>S-adenosyl-L-methionine</name>
        <dbReference type="ChEBI" id="CHEBI:59789"/>
    </ligand>
</feature>
<dbReference type="InterPro" id="IPR023267">
    <property type="entry name" value="RCMT"/>
</dbReference>
<accession>A0A2U3LCA6</accession>
<keyword evidence="4 5" id="KW-0694">RNA-binding</keyword>
<organism evidence="7 8">
    <name type="scientific">Candidatus Sulfotelmatobacter kueseliae</name>
    <dbReference type="NCBI Taxonomy" id="2042962"/>
    <lineage>
        <taxon>Bacteria</taxon>
        <taxon>Pseudomonadati</taxon>
        <taxon>Acidobacteriota</taxon>
        <taxon>Terriglobia</taxon>
        <taxon>Terriglobales</taxon>
        <taxon>Candidatus Korobacteraceae</taxon>
        <taxon>Candidatus Sulfotelmatobacter</taxon>
    </lineage>
</organism>
<dbReference type="Gene3D" id="1.10.940.10">
    <property type="entry name" value="NusB-like"/>
    <property type="match status" value="1"/>
</dbReference>
<dbReference type="PANTHER" id="PTHR22807:SF53">
    <property type="entry name" value="RIBOSOMAL RNA SMALL SUBUNIT METHYLTRANSFERASE B-RELATED"/>
    <property type="match status" value="1"/>
</dbReference>
<dbReference type="Pfam" id="PF01029">
    <property type="entry name" value="NusB"/>
    <property type="match status" value="1"/>
</dbReference>
<dbReference type="PROSITE" id="PS51686">
    <property type="entry name" value="SAM_MT_RSMB_NOP"/>
    <property type="match status" value="1"/>
</dbReference>
<dbReference type="AlphaFoldDB" id="A0A2U3LCA6"/>
<dbReference type="Proteomes" id="UP000238701">
    <property type="component" value="Unassembled WGS sequence"/>
</dbReference>
<feature type="binding site" evidence="5">
    <location>
        <position position="283"/>
    </location>
    <ligand>
        <name>S-adenosyl-L-methionine</name>
        <dbReference type="ChEBI" id="CHEBI:59789"/>
    </ligand>
</feature>
<evidence type="ECO:0000256" key="3">
    <source>
        <dbReference type="ARBA" id="ARBA00022691"/>
    </source>
</evidence>
<dbReference type="EMBL" id="OMOD01000190">
    <property type="protein sequence ID" value="SPF49460.1"/>
    <property type="molecule type" value="Genomic_DNA"/>
</dbReference>
<dbReference type="InterPro" id="IPR049560">
    <property type="entry name" value="MeTrfase_RsmB-F_NOP2_cat"/>
</dbReference>
<keyword evidence="3 5" id="KW-0949">S-adenosyl-L-methionine</keyword>
<evidence type="ECO:0000256" key="2">
    <source>
        <dbReference type="ARBA" id="ARBA00022679"/>
    </source>
</evidence>
<dbReference type="PRINTS" id="PR02008">
    <property type="entry name" value="RCMTFAMILY"/>
</dbReference>
<dbReference type="SUPFAM" id="SSF53335">
    <property type="entry name" value="S-adenosyl-L-methionine-dependent methyltransferases"/>
    <property type="match status" value="1"/>
</dbReference>
<dbReference type="OrthoDB" id="9810297at2"/>
<name>A0A2U3LCA6_9BACT</name>
<reference evidence="8" key="1">
    <citation type="submission" date="2018-02" db="EMBL/GenBank/DDBJ databases">
        <authorList>
            <person name="Hausmann B."/>
        </authorList>
    </citation>
    <scope>NUCLEOTIDE SEQUENCE [LARGE SCALE GENOMIC DNA]</scope>
    <source>
        <strain evidence="8">Peat soil MAG SbA1</strain>
    </source>
</reference>
<dbReference type="GO" id="GO:0003723">
    <property type="term" value="F:RNA binding"/>
    <property type="evidence" value="ECO:0007669"/>
    <property type="project" value="UniProtKB-UniRule"/>
</dbReference>
<dbReference type="Pfam" id="PF01189">
    <property type="entry name" value="Methyltr_RsmB-F"/>
    <property type="match status" value="1"/>
</dbReference>
<keyword evidence="2 5" id="KW-0808">Transferase</keyword>